<dbReference type="EMBL" id="JAVDSC010000006">
    <property type="protein sequence ID" value="MDR6629836.1"/>
    <property type="molecule type" value="Genomic_DNA"/>
</dbReference>
<feature type="compositionally biased region" description="Basic and acidic residues" evidence="1">
    <location>
        <begin position="1"/>
        <end position="11"/>
    </location>
</feature>
<dbReference type="AlphaFoldDB" id="A0AAW3VGH3"/>
<comment type="caution">
    <text evidence="2">The sequence shown here is derived from an EMBL/GenBank/DDBJ whole genome shotgun (WGS) entry which is preliminary data.</text>
</comment>
<dbReference type="Proteomes" id="UP000548425">
    <property type="component" value="Unassembled WGS sequence"/>
</dbReference>
<name>A0AAW3VGH3_ACILW</name>
<protein>
    <submittedName>
        <fullName evidence="2">Uncharacterized protein</fullName>
    </submittedName>
</protein>
<feature type="compositionally biased region" description="Basic and acidic residues" evidence="1">
    <location>
        <begin position="20"/>
        <end position="31"/>
    </location>
</feature>
<proteinExistence type="predicted"/>
<dbReference type="Proteomes" id="UP001262767">
    <property type="component" value="Unassembled WGS sequence"/>
</dbReference>
<evidence type="ECO:0000313" key="3">
    <source>
        <dbReference type="EMBL" id="MDR6629836.1"/>
    </source>
</evidence>
<reference evidence="3" key="2">
    <citation type="submission" date="2023-07" db="EMBL/GenBank/DDBJ databases">
        <title>Sorghum-associated microbial communities from plants grown in Nebraska, USA.</title>
        <authorList>
            <person name="Schachtman D."/>
        </authorList>
    </citation>
    <scope>NUCLEOTIDE SEQUENCE</scope>
    <source>
        <strain evidence="3">BE44</strain>
    </source>
</reference>
<dbReference type="EMBL" id="JACHLA010000013">
    <property type="protein sequence ID" value="MBB6364134.1"/>
    <property type="molecule type" value="Genomic_DNA"/>
</dbReference>
<sequence length="31" mass="3563">MCRAENNEKNSQEVSKNGRKHEASSKHCKCE</sequence>
<evidence type="ECO:0000256" key="1">
    <source>
        <dbReference type="SAM" id="MobiDB-lite"/>
    </source>
</evidence>
<evidence type="ECO:0000313" key="4">
    <source>
        <dbReference type="Proteomes" id="UP000548425"/>
    </source>
</evidence>
<evidence type="ECO:0000313" key="2">
    <source>
        <dbReference type="EMBL" id="MBB6364134.1"/>
    </source>
</evidence>
<feature type="region of interest" description="Disordered" evidence="1">
    <location>
        <begin position="1"/>
        <end position="31"/>
    </location>
</feature>
<gene>
    <name evidence="2" type="ORF">HNP34_002277</name>
    <name evidence="3" type="ORF">J2X86_001886</name>
</gene>
<reference evidence="2 4" key="1">
    <citation type="submission" date="2020-08" db="EMBL/GenBank/DDBJ databases">
        <title>Functional genomics of gut bacteria from endangered species of beetles.</title>
        <authorList>
            <person name="Carlos-Shanley C."/>
        </authorList>
    </citation>
    <scope>NUCLEOTIDE SEQUENCE [LARGE SCALE GENOMIC DNA]</scope>
    <source>
        <strain evidence="2 4">S00127</strain>
    </source>
</reference>
<organism evidence="2 4">
    <name type="scientific">Acinetobacter lwoffii</name>
    <dbReference type="NCBI Taxonomy" id="28090"/>
    <lineage>
        <taxon>Bacteria</taxon>
        <taxon>Pseudomonadati</taxon>
        <taxon>Pseudomonadota</taxon>
        <taxon>Gammaproteobacteria</taxon>
        <taxon>Moraxellales</taxon>
        <taxon>Moraxellaceae</taxon>
        <taxon>Acinetobacter</taxon>
    </lineage>
</organism>
<accession>A0AAW3VGH3</accession>